<evidence type="ECO:0000256" key="7">
    <source>
        <dbReference type="SAM" id="MobiDB-lite"/>
    </source>
</evidence>
<dbReference type="PANTHER" id="PTHR30572">
    <property type="entry name" value="MEMBRANE COMPONENT OF TRANSPORTER-RELATED"/>
    <property type="match status" value="1"/>
</dbReference>
<comment type="caution">
    <text evidence="10">The sequence shown here is derived from an EMBL/GenBank/DDBJ whole genome shotgun (WGS) entry which is preliminary data.</text>
</comment>
<evidence type="ECO:0000256" key="6">
    <source>
        <dbReference type="ARBA" id="ARBA00038076"/>
    </source>
</evidence>
<evidence type="ECO:0000256" key="1">
    <source>
        <dbReference type="ARBA" id="ARBA00004651"/>
    </source>
</evidence>
<dbReference type="Pfam" id="PF02687">
    <property type="entry name" value="FtsX"/>
    <property type="match status" value="2"/>
</dbReference>
<evidence type="ECO:0000256" key="3">
    <source>
        <dbReference type="ARBA" id="ARBA00022692"/>
    </source>
</evidence>
<comment type="subcellular location">
    <subcellularLocation>
        <location evidence="1">Cell membrane</location>
        <topology evidence="1">Multi-pass membrane protein</topology>
    </subcellularLocation>
</comment>
<evidence type="ECO:0000256" key="5">
    <source>
        <dbReference type="ARBA" id="ARBA00023136"/>
    </source>
</evidence>
<feature type="transmembrane region" description="Helical" evidence="8">
    <location>
        <begin position="859"/>
        <end position="879"/>
    </location>
</feature>
<evidence type="ECO:0000256" key="8">
    <source>
        <dbReference type="SAM" id="Phobius"/>
    </source>
</evidence>
<name>A0ABV9DIV8_9BACI</name>
<dbReference type="Proteomes" id="UP001595989">
    <property type="component" value="Unassembled WGS sequence"/>
</dbReference>
<feature type="domain" description="ABC3 transporter permease C-terminal" evidence="9">
    <location>
        <begin position="732"/>
        <end position="842"/>
    </location>
</feature>
<protein>
    <submittedName>
        <fullName evidence="10">ABC transporter permease</fullName>
    </submittedName>
</protein>
<dbReference type="InterPro" id="IPR003838">
    <property type="entry name" value="ABC3_permease_C"/>
</dbReference>
<feature type="region of interest" description="Disordered" evidence="7">
    <location>
        <begin position="888"/>
        <end position="936"/>
    </location>
</feature>
<sequence>MLKFIWNSWWRNKERLLLVIIGALIVSIGLSYLVGITQANKGTIVDELQKRWKSSYHIVVRPPDTRSVTEDKNLLEPNYLSGLSGGISLEQLQEIRNIPEVNIAAPISMMGYVHNSTTLDKAIFTEPGVYRMTIKKVTNNGIENVTQKDNVYFTVGSWSAPSDASEYGVTRYTGEVSYGTDILIAGIDPEAEAALVGLDQALVNKGKSTYISNTDNPQTFEVTEGVEATSIPVLLSNQQFVDGNITYTFERLELSEDTNLTKTMESVKESGGRRFLEKQSGKEVEEYTYTTEETHEKIVNQIVDGSTLNESHWMMFKPSSIDYRPISSPYPERWPFTYEVKPYTIPEDSLLAVNQSYRPVTSFGKDSSEWPRLQFDFKGIFDPGKLEISKDPLTELPMETYFPSKAEWVLDKNEKPVNPPQQMKPLNNPYGFLTKPPLMLTTIEAAANVLGENPISAVRVKVSGINELTEESEKILQAVADQIEKDTGLITDITLGSSPQPALTHIPGVENGENIGWIQQPWIKLGSSVSIFKESKVSMSGIIASVILVAIVYVFSSNIIMMYARKKEFAVLLSIGWRPNQLTRLLFTEAALIGLFVSMISWLILGYIYVTNDIQTSGWRLLLIGVFGIAIYLLGAMIPGFLVRKISPYETMKTGEITHQKRYLFKTTSVIAMSLNNLLGKWKRSILSILAIALPTGLLVFFLFITFRLQGIMYTTWLGEYVAMEVGTMHYVAMGVAIAIAILTTAEIIWQNVAERQPELAVLKAVGWQNSTVRWMVLMEGALNGLIAGVLGISLAFGMVSFMYGQLPKEELPYLVGTIIIPILTGVIGALLPASKAVKLQPYQGMTGTMVNTKKAEKSFQYTFSTVGILLFVGIIALLTQAIPHVEEKATPSQPVESGAVKGTEGEVQEVISSPEEKEADGAKSEEDSEKPVPETIIEEAYRSLQLGEKYEGYDYYMNFELAETPKGVTKKTPDNQLITLMTDVKNDNLEEGLVSKLSYQPHFGYYYLVDGEGNKYKPVHYKSLVAEKWENKTYIWPGGQVKSLLTYEVPKSIKELVYVQDLSKFPKSGVFAVRIMENGKLLGESEEAVSKETGANTEVLLEEPNSDMFNAKINEAYRLLKVGENYDVYTEHISFDLANHPEGVKRKGTDTELITLQTEVTIDENGGKLHYQPHFGYYYLMDSKGNKYKPVHYKNLVSEKWNKIRVWPGGRVESLLTYEVPNDVKDLIYVQHHTQLAKSGDIVVRIKKNGKLLVE</sequence>
<dbReference type="RefSeq" id="WP_390295885.1">
    <property type="nucleotide sequence ID" value="NZ_JBHSFU010000006.1"/>
</dbReference>
<gene>
    <name evidence="10" type="ORF">ACFO3D_11020</name>
</gene>
<keyword evidence="5 8" id="KW-0472">Membrane</keyword>
<evidence type="ECO:0000256" key="4">
    <source>
        <dbReference type="ARBA" id="ARBA00022989"/>
    </source>
</evidence>
<feature type="domain" description="ABC3 transporter permease C-terminal" evidence="9">
    <location>
        <begin position="542"/>
        <end position="648"/>
    </location>
</feature>
<evidence type="ECO:0000313" key="10">
    <source>
        <dbReference type="EMBL" id="MFC4558742.1"/>
    </source>
</evidence>
<keyword evidence="11" id="KW-1185">Reference proteome</keyword>
<organism evidence="10 11">
    <name type="scientific">Virgibacillus kekensis</name>
    <dbReference type="NCBI Taxonomy" id="202261"/>
    <lineage>
        <taxon>Bacteria</taxon>
        <taxon>Bacillati</taxon>
        <taxon>Bacillota</taxon>
        <taxon>Bacilli</taxon>
        <taxon>Bacillales</taxon>
        <taxon>Bacillaceae</taxon>
        <taxon>Virgibacillus</taxon>
    </lineage>
</organism>
<feature type="transmembrane region" description="Helical" evidence="8">
    <location>
        <begin position="814"/>
        <end position="838"/>
    </location>
</feature>
<dbReference type="EMBL" id="JBHSFU010000006">
    <property type="protein sequence ID" value="MFC4558742.1"/>
    <property type="molecule type" value="Genomic_DNA"/>
</dbReference>
<feature type="transmembrane region" description="Helical" evidence="8">
    <location>
        <begin position="621"/>
        <end position="643"/>
    </location>
</feature>
<comment type="similarity">
    <text evidence="6">Belongs to the ABC-4 integral membrane protein family.</text>
</comment>
<feature type="transmembrane region" description="Helical" evidence="8">
    <location>
        <begin position="585"/>
        <end position="609"/>
    </location>
</feature>
<feature type="transmembrane region" description="Helical" evidence="8">
    <location>
        <begin position="686"/>
        <end position="709"/>
    </location>
</feature>
<dbReference type="InterPro" id="IPR050250">
    <property type="entry name" value="Macrolide_Exporter_MacB"/>
</dbReference>
<keyword evidence="4 8" id="KW-1133">Transmembrane helix</keyword>
<accession>A0ABV9DIV8</accession>
<feature type="compositionally biased region" description="Basic and acidic residues" evidence="7">
    <location>
        <begin position="915"/>
        <end position="933"/>
    </location>
</feature>
<evidence type="ECO:0000256" key="2">
    <source>
        <dbReference type="ARBA" id="ARBA00022475"/>
    </source>
</evidence>
<feature type="transmembrane region" description="Helical" evidence="8">
    <location>
        <begin position="782"/>
        <end position="802"/>
    </location>
</feature>
<reference evidence="11" key="1">
    <citation type="journal article" date="2019" name="Int. J. Syst. Evol. Microbiol.">
        <title>The Global Catalogue of Microorganisms (GCM) 10K type strain sequencing project: providing services to taxonomists for standard genome sequencing and annotation.</title>
        <authorList>
            <consortium name="The Broad Institute Genomics Platform"/>
            <consortium name="The Broad Institute Genome Sequencing Center for Infectious Disease"/>
            <person name="Wu L."/>
            <person name="Ma J."/>
        </authorList>
    </citation>
    <scope>NUCLEOTIDE SEQUENCE [LARGE SCALE GENOMIC DNA]</scope>
    <source>
        <strain evidence="11">CGMCC 4.7426</strain>
    </source>
</reference>
<feature type="transmembrane region" description="Helical" evidence="8">
    <location>
        <begin position="729"/>
        <end position="750"/>
    </location>
</feature>
<feature type="transmembrane region" description="Helical" evidence="8">
    <location>
        <begin position="542"/>
        <end position="564"/>
    </location>
</feature>
<dbReference type="PANTHER" id="PTHR30572:SF4">
    <property type="entry name" value="ABC TRANSPORTER PERMEASE YTRF"/>
    <property type="match status" value="1"/>
</dbReference>
<evidence type="ECO:0000313" key="11">
    <source>
        <dbReference type="Proteomes" id="UP001595989"/>
    </source>
</evidence>
<keyword evidence="2" id="KW-1003">Cell membrane</keyword>
<proteinExistence type="inferred from homology"/>
<evidence type="ECO:0000259" key="9">
    <source>
        <dbReference type="Pfam" id="PF02687"/>
    </source>
</evidence>
<keyword evidence="3 8" id="KW-0812">Transmembrane</keyword>